<dbReference type="EMBL" id="BSFM01000021">
    <property type="protein sequence ID" value="GLK86654.1"/>
    <property type="molecule type" value="Genomic_DNA"/>
</dbReference>
<dbReference type="Proteomes" id="UP001143330">
    <property type="component" value="Unassembled WGS sequence"/>
</dbReference>
<comment type="caution">
    <text evidence="1">The sequence shown here is derived from an EMBL/GenBank/DDBJ whole genome shotgun (WGS) entry which is preliminary data.</text>
</comment>
<keyword evidence="2" id="KW-1185">Reference proteome</keyword>
<accession>A0A9W6K279</accession>
<evidence type="ECO:0000313" key="2">
    <source>
        <dbReference type="Proteomes" id="UP001143330"/>
    </source>
</evidence>
<sequence>MANDRDYDPDIRVGSVFHDLPKRLNRSAGAQIGLLVLMQTLIEEISLLRSEEITVTAKRVQKTACIGVEQNYTIGGQDAADTLARDATVFIRDLLRPLADEMNDDVAP</sequence>
<name>A0A9W6K279_9HYPH</name>
<reference evidence="1" key="2">
    <citation type="submission" date="2023-01" db="EMBL/GenBank/DDBJ databases">
        <authorList>
            <person name="Sun Q."/>
            <person name="Evtushenko L."/>
        </authorList>
    </citation>
    <scope>NUCLEOTIDE SEQUENCE</scope>
    <source>
        <strain evidence="1">VKM B-2789</strain>
    </source>
</reference>
<dbReference type="AlphaFoldDB" id="A0A9W6K279"/>
<evidence type="ECO:0000313" key="1">
    <source>
        <dbReference type="EMBL" id="GLK86654.1"/>
    </source>
</evidence>
<organism evidence="1 2">
    <name type="scientific">Ancylobacter defluvii</name>
    <dbReference type="NCBI Taxonomy" id="1282440"/>
    <lineage>
        <taxon>Bacteria</taxon>
        <taxon>Pseudomonadati</taxon>
        <taxon>Pseudomonadota</taxon>
        <taxon>Alphaproteobacteria</taxon>
        <taxon>Hyphomicrobiales</taxon>
        <taxon>Xanthobacteraceae</taxon>
        <taxon>Ancylobacter</taxon>
    </lineage>
</organism>
<gene>
    <name evidence="1" type="ORF">GCM10017653_47240</name>
</gene>
<reference evidence="1" key="1">
    <citation type="journal article" date="2014" name="Int. J. Syst. Evol. Microbiol.">
        <title>Complete genome sequence of Corynebacterium casei LMG S-19264T (=DSM 44701T), isolated from a smear-ripened cheese.</title>
        <authorList>
            <consortium name="US DOE Joint Genome Institute (JGI-PGF)"/>
            <person name="Walter F."/>
            <person name="Albersmeier A."/>
            <person name="Kalinowski J."/>
            <person name="Ruckert C."/>
        </authorList>
    </citation>
    <scope>NUCLEOTIDE SEQUENCE</scope>
    <source>
        <strain evidence="1">VKM B-2789</strain>
    </source>
</reference>
<protein>
    <submittedName>
        <fullName evidence="1">Uncharacterized protein</fullName>
    </submittedName>
</protein>
<proteinExistence type="predicted"/>